<dbReference type="Proteomes" id="UP000298030">
    <property type="component" value="Unassembled WGS sequence"/>
</dbReference>
<comment type="caution">
    <text evidence="1">The sequence shown here is derived from an EMBL/GenBank/DDBJ whole genome shotgun (WGS) entry which is preliminary data.</text>
</comment>
<organism evidence="1 2">
    <name type="scientific">Coprinellus micaceus</name>
    <name type="common">Glistening ink-cap mushroom</name>
    <name type="synonym">Coprinus micaceus</name>
    <dbReference type="NCBI Taxonomy" id="71717"/>
    <lineage>
        <taxon>Eukaryota</taxon>
        <taxon>Fungi</taxon>
        <taxon>Dikarya</taxon>
        <taxon>Basidiomycota</taxon>
        <taxon>Agaricomycotina</taxon>
        <taxon>Agaricomycetes</taxon>
        <taxon>Agaricomycetidae</taxon>
        <taxon>Agaricales</taxon>
        <taxon>Agaricineae</taxon>
        <taxon>Psathyrellaceae</taxon>
        <taxon>Coprinellus</taxon>
    </lineage>
</organism>
<reference evidence="1 2" key="1">
    <citation type="journal article" date="2019" name="Nat. Ecol. Evol.">
        <title>Megaphylogeny resolves global patterns of mushroom evolution.</title>
        <authorList>
            <person name="Varga T."/>
            <person name="Krizsan K."/>
            <person name="Foldi C."/>
            <person name="Dima B."/>
            <person name="Sanchez-Garcia M."/>
            <person name="Sanchez-Ramirez S."/>
            <person name="Szollosi G.J."/>
            <person name="Szarkandi J.G."/>
            <person name="Papp V."/>
            <person name="Albert L."/>
            <person name="Andreopoulos W."/>
            <person name="Angelini C."/>
            <person name="Antonin V."/>
            <person name="Barry K.W."/>
            <person name="Bougher N.L."/>
            <person name="Buchanan P."/>
            <person name="Buyck B."/>
            <person name="Bense V."/>
            <person name="Catcheside P."/>
            <person name="Chovatia M."/>
            <person name="Cooper J."/>
            <person name="Damon W."/>
            <person name="Desjardin D."/>
            <person name="Finy P."/>
            <person name="Geml J."/>
            <person name="Haridas S."/>
            <person name="Hughes K."/>
            <person name="Justo A."/>
            <person name="Karasinski D."/>
            <person name="Kautmanova I."/>
            <person name="Kiss B."/>
            <person name="Kocsube S."/>
            <person name="Kotiranta H."/>
            <person name="LaButti K.M."/>
            <person name="Lechner B.E."/>
            <person name="Liimatainen K."/>
            <person name="Lipzen A."/>
            <person name="Lukacs Z."/>
            <person name="Mihaltcheva S."/>
            <person name="Morgado L.N."/>
            <person name="Niskanen T."/>
            <person name="Noordeloos M.E."/>
            <person name="Ohm R.A."/>
            <person name="Ortiz-Santana B."/>
            <person name="Ovrebo C."/>
            <person name="Racz N."/>
            <person name="Riley R."/>
            <person name="Savchenko A."/>
            <person name="Shiryaev A."/>
            <person name="Soop K."/>
            <person name="Spirin V."/>
            <person name="Szebenyi C."/>
            <person name="Tomsovsky M."/>
            <person name="Tulloss R.E."/>
            <person name="Uehling J."/>
            <person name="Grigoriev I.V."/>
            <person name="Vagvolgyi C."/>
            <person name="Papp T."/>
            <person name="Martin F.M."/>
            <person name="Miettinen O."/>
            <person name="Hibbett D.S."/>
            <person name="Nagy L.G."/>
        </authorList>
    </citation>
    <scope>NUCLEOTIDE SEQUENCE [LARGE SCALE GENOMIC DNA]</scope>
    <source>
        <strain evidence="1 2">FP101781</strain>
    </source>
</reference>
<feature type="non-terminal residue" evidence="1">
    <location>
        <position position="162"/>
    </location>
</feature>
<name>A0A4Y7RIW0_COPMI</name>
<sequence>MHPILSIYRSRIHIYASHYLFGHSLSVNNRPRQQCTATASLASATYTVSPAYPQAFTISIHHHCSPYSALASCHRLRFSPGRFGPISLIVAFSRLTPVSLVQLSDTALSFSIYLFGPGICLLREEGQQPRARYQLSWTNSVGAPIQGAYAQFPSNSSTRTGS</sequence>
<protein>
    <submittedName>
        <fullName evidence="1">Uncharacterized protein</fullName>
    </submittedName>
</protein>
<dbReference type="EMBL" id="QPFP01000545">
    <property type="protein sequence ID" value="TEB08741.1"/>
    <property type="molecule type" value="Genomic_DNA"/>
</dbReference>
<dbReference type="AlphaFoldDB" id="A0A4Y7RIW0"/>
<evidence type="ECO:0000313" key="2">
    <source>
        <dbReference type="Proteomes" id="UP000298030"/>
    </source>
</evidence>
<accession>A0A4Y7RIW0</accession>
<keyword evidence="2" id="KW-1185">Reference proteome</keyword>
<proteinExistence type="predicted"/>
<gene>
    <name evidence="1" type="ORF">FA13DRAFT_1783556</name>
</gene>
<evidence type="ECO:0000313" key="1">
    <source>
        <dbReference type="EMBL" id="TEB08741.1"/>
    </source>
</evidence>